<reference evidence="1" key="1">
    <citation type="journal article" date="2020" name="Nature">
        <title>Giant virus diversity and host interactions through global metagenomics.</title>
        <authorList>
            <person name="Schulz F."/>
            <person name="Roux S."/>
            <person name="Paez-Espino D."/>
            <person name="Jungbluth S."/>
            <person name="Walsh D.A."/>
            <person name="Denef V.J."/>
            <person name="McMahon K.D."/>
            <person name="Konstantinidis K.T."/>
            <person name="Eloe-Fadrosh E.A."/>
            <person name="Kyrpides N.C."/>
            <person name="Woyke T."/>
        </authorList>
    </citation>
    <scope>NUCLEOTIDE SEQUENCE</scope>
    <source>
        <strain evidence="1">GVMAG-M-3300025626-8</strain>
    </source>
</reference>
<proteinExistence type="predicted"/>
<dbReference type="EMBL" id="MN740287">
    <property type="protein sequence ID" value="QHT98089.1"/>
    <property type="molecule type" value="Genomic_DNA"/>
</dbReference>
<organism evidence="1">
    <name type="scientific">viral metagenome</name>
    <dbReference type="NCBI Taxonomy" id="1070528"/>
    <lineage>
        <taxon>unclassified sequences</taxon>
        <taxon>metagenomes</taxon>
        <taxon>organismal metagenomes</taxon>
    </lineage>
</organism>
<dbReference type="AlphaFoldDB" id="A0A6C0IZT4"/>
<protein>
    <submittedName>
        <fullName evidence="1">Uncharacterized protein</fullName>
    </submittedName>
</protein>
<evidence type="ECO:0000313" key="1">
    <source>
        <dbReference type="EMBL" id="QHT98089.1"/>
    </source>
</evidence>
<sequence>MLLPRLRALFCMDTQPEGPRLRVVNKQNALFGTGTKAPILSDLRLEVKAKRFGDPPTTIPGAALQLILMTCAGRLFLLREFARSLPNEETGPVAHVLNDMFQRVAGLRQVNIAFYIASLDIWPALQEEFVKSMAAFMKSKPVMTLRMPVDCVAEIMKVLDPSLSRQWDDESKCWINVLNQDAAADALRLTFHEKLKRYLCYHSAIQLMMLFSNDITIIENKDVFKRLHMTVPTLSGFAAYLDMCFGFFISQAIRDDGRNEAISLFYESEAPAWNMLPDEHGTKNLQEYLDSISVTEGKLSKLMPAPADLFADVWPRLPEIGSLDTYIFGGEEKCMPPIRKVTVELKVSDWVPRVKLEMIAEIILPMRLLLSSTLDVDTGRKIWCPQFDSYAMNVTTDILAQCTWLSEMPTGFEVTDHHISTISAQNQHLAENSPLTAHQFAIWADVMLTYDSHHGDPHSPNPGDPFRKRMEDLSLFRNFVLVANGIKDILPAFHRDIYIDGDVASGDSPYKNSPIHKDWGATSWVEVDTNDWRLQLDPEFRAQFDQRSPASRKSWTTTSFFDMSISFMKQNRGLNAEVFPPTTVFTMHNIRDTIWNERLCAEDIAPLMKHAALWSRHTFTQAEEVVARQHALLTQQNPPAVAQAPRRPSGRPRGRLISINSIGLDCRRAGLK</sequence>
<name>A0A6C0IZT4_9ZZZZ</name>
<accession>A0A6C0IZT4</accession>